<evidence type="ECO:0000313" key="1">
    <source>
        <dbReference type="EMBL" id="KKN30271.1"/>
    </source>
</evidence>
<gene>
    <name evidence="1" type="ORF">LCGC14_0835690</name>
</gene>
<dbReference type="EMBL" id="LAZR01002421">
    <property type="protein sequence ID" value="KKN30271.1"/>
    <property type="molecule type" value="Genomic_DNA"/>
</dbReference>
<sequence length="1117" mass="121895">MPERNLLREGFIDNTVTVSGVVSGTQFVTIQERNSLVDEDFTSTALTVSGGELVALRADFGARIKLDEIQYYTDEPTVSGFSFSVSDDDVTYFDITMTGTPPRYAGFVPISAVSGSPRFVRLEHFPASGVDATVQEWRATNDEDLVDFGADGTQTEANIVDSPIGKPSETVTELQLFNQFNKSATGFVFIDETGDAGDDNIEIALSANGPWFGRNTLNSVQPDETPWEKGDFSTGELRIVTSGGYSVDFSQETAGWGTSGFTSSTTAENSLKGINSTITNPSFRINNNFGGSTDFESPVMSTETLGSDPTAFGIIARDYDSVTIRLTIPNVPQNDLLEHPRLFWRDQGELTYDAARSLEATNSGVTFTNQPQDFFFDVENITTWSGIVRSFSVQPWVTTTGLGFSAHINNFEVFHSSKQDRLALVAQSPASGTQVLGGGSEQSNSVILAFHSRVEQACIITGIEYYIHPPCQQDAAAFFLARLKDGHSFPSPGTNFEVKHIHLINNSLALRDNVLRVHEPVFWGAEPGDFLGFGWSTVAGCTVGELERFTRTTGVAADQGWRVSGFLPAGTSTSALETFLDAATFTDENKRYNMQYSFIVDQPVVANGTFTTPIFDSAAAPGLTSARLESTEEDGTSIDTVGGLSSAENTLNARADISPPKTSSPLGQLDTFRDNLNKEVVSYRLNGGYANAENIRQFLGDASVPDNVTGFSLGTENTLLSVLGPSGPDGDTYVENFGAALFYHEVKDELWVLNVMLSGTVPNDIVPVWDRYDIDTGTLISTDALQGFINYSYFHPDGTSNSDVDARIFEPICFLPDYDRKEIYIIGRLPNEGNGTGPFAVGSNRFLGVKMDLEGTFKSLIWDTASAAFDTSLPDTGGGNTERAIEAMRDITYDGSYFYVLTSQLNFNDDDGENIYIYKWGLDDGPLGGSQPDTLRFLQNIEINAIPGLGAIGTSSRPVRWIEHNKRDGLFYLGVESTDSVFAISLVPDENEVFNATSSGPQDVSFQVQPFPLSETFRRNAFGASGSNKLNNWKGAGQTQKYRYITDVAFIESRNSFVSLTMNLAFRSKDWFDVGQNVTDHFAYRFHNYSFITEVGGGGVFESELPSIPAIDDAVWA</sequence>
<protein>
    <submittedName>
        <fullName evidence="1">Uncharacterized protein</fullName>
    </submittedName>
</protein>
<accession>A0A0F9RZE1</accession>
<organism evidence="1">
    <name type="scientific">marine sediment metagenome</name>
    <dbReference type="NCBI Taxonomy" id="412755"/>
    <lineage>
        <taxon>unclassified sequences</taxon>
        <taxon>metagenomes</taxon>
        <taxon>ecological metagenomes</taxon>
    </lineage>
</organism>
<dbReference type="AlphaFoldDB" id="A0A0F9RZE1"/>
<proteinExistence type="predicted"/>
<name>A0A0F9RZE1_9ZZZZ</name>
<comment type="caution">
    <text evidence="1">The sequence shown here is derived from an EMBL/GenBank/DDBJ whole genome shotgun (WGS) entry which is preliminary data.</text>
</comment>
<feature type="non-terminal residue" evidence="1">
    <location>
        <position position="1117"/>
    </location>
</feature>
<reference evidence="1" key="1">
    <citation type="journal article" date="2015" name="Nature">
        <title>Complex archaea that bridge the gap between prokaryotes and eukaryotes.</title>
        <authorList>
            <person name="Spang A."/>
            <person name="Saw J.H."/>
            <person name="Jorgensen S.L."/>
            <person name="Zaremba-Niedzwiedzka K."/>
            <person name="Martijn J."/>
            <person name="Lind A.E."/>
            <person name="van Eijk R."/>
            <person name="Schleper C."/>
            <person name="Guy L."/>
            <person name="Ettema T.J."/>
        </authorList>
    </citation>
    <scope>NUCLEOTIDE SEQUENCE</scope>
</reference>